<name>A0AAV1TRQ5_9STRA</name>
<feature type="compositionally biased region" description="Low complexity" evidence="1">
    <location>
        <begin position="33"/>
        <end position="103"/>
    </location>
</feature>
<feature type="region of interest" description="Disordered" evidence="1">
    <location>
        <begin position="691"/>
        <end position="716"/>
    </location>
</feature>
<feature type="region of interest" description="Disordered" evidence="1">
    <location>
        <begin position="1"/>
        <end position="140"/>
    </location>
</feature>
<feature type="compositionally biased region" description="Low complexity" evidence="1">
    <location>
        <begin position="785"/>
        <end position="808"/>
    </location>
</feature>
<feature type="compositionally biased region" description="Low complexity" evidence="1">
    <location>
        <begin position="695"/>
        <end position="705"/>
    </location>
</feature>
<feature type="compositionally biased region" description="Polar residues" evidence="1">
    <location>
        <begin position="467"/>
        <end position="481"/>
    </location>
</feature>
<feature type="compositionally biased region" description="Basic and acidic residues" evidence="1">
    <location>
        <begin position="346"/>
        <end position="356"/>
    </location>
</feature>
<evidence type="ECO:0000313" key="2">
    <source>
        <dbReference type="EMBL" id="CAK7925051.1"/>
    </source>
</evidence>
<feature type="compositionally biased region" description="Basic and acidic residues" evidence="1">
    <location>
        <begin position="520"/>
        <end position="534"/>
    </location>
</feature>
<dbReference type="AlphaFoldDB" id="A0AAV1TRQ5"/>
<feature type="compositionally biased region" description="Pro residues" evidence="1">
    <location>
        <begin position="22"/>
        <end position="32"/>
    </location>
</feature>
<feature type="compositionally biased region" description="Polar residues" evidence="1">
    <location>
        <begin position="441"/>
        <end position="455"/>
    </location>
</feature>
<protein>
    <submittedName>
        <fullName evidence="2">Uncharacterized protein</fullName>
    </submittedName>
</protein>
<feature type="region of interest" description="Disordered" evidence="1">
    <location>
        <begin position="750"/>
        <end position="808"/>
    </location>
</feature>
<organism evidence="2 3">
    <name type="scientific">Peronospora matthiolae</name>
    <dbReference type="NCBI Taxonomy" id="2874970"/>
    <lineage>
        <taxon>Eukaryota</taxon>
        <taxon>Sar</taxon>
        <taxon>Stramenopiles</taxon>
        <taxon>Oomycota</taxon>
        <taxon>Peronosporomycetes</taxon>
        <taxon>Peronosporales</taxon>
        <taxon>Peronosporaceae</taxon>
        <taxon>Peronospora</taxon>
    </lineage>
</organism>
<feature type="region of interest" description="Disordered" evidence="1">
    <location>
        <begin position="583"/>
        <end position="604"/>
    </location>
</feature>
<feature type="region of interest" description="Disordered" evidence="1">
    <location>
        <begin position="178"/>
        <end position="210"/>
    </location>
</feature>
<feature type="compositionally biased region" description="Polar residues" evidence="1">
    <location>
        <begin position="414"/>
        <end position="433"/>
    </location>
</feature>
<feature type="compositionally biased region" description="Low complexity" evidence="1">
    <location>
        <begin position="271"/>
        <end position="307"/>
    </location>
</feature>
<dbReference type="EMBL" id="CAKLBY020000086">
    <property type="protein sequence ID" value="CAK7925051.1"/>
    <property type="molecule type" value="Genomic_DNA"/>
</dbReference>
<accession>A0AAV1TRQ5</accession>
<feature type="compositionally biased region" description="Polar residues" evidence="1">
    <location>
        <begin position="125"/>
        <end position="140"/>
    </location>
</feature>
<feature type="region of interest" description="Disordered" evidence="1">
    <location>
        <begin position="405"/>
        <end position="535"/>
    </location>
</feature>
<dbReference type="Proteomes" id="UP001162060">
    <property type="component" value="Unassembled WGS sequence"/>
</dbReference>
<sequence length="885" mass="94859">MAGATFPTALSAVATTSQSQPQPRPQPQPQPPSTTTSAPLVSSLSSPDSSVDGLDARQSASSESSSPMRRLPPALRALSVPSSAAAAVGAAGEGTTTTSSAASDCTPTRSSSSQVQVFPSPSGVLPSSSIVPTSTASTTSRVLPAVGRRHLYPTSALSSPYSTATAAVASPMQLPYFGSSEDGGRGTTRVASSSSSYNHNRLSPVSSPAMTGESWVQTAPASSSIATRGLKRHLPQPYSSPLHNGYKSINVGGSSTGPSGRMGPMQQKAVSAAGSTTTTMSRRASSSLSGASLPVTNITSKSSSSSIAGGGGGGCESASTTSARRHGSKAYGDPPSEDPMQYEPLGEARHPRDSTRYETWTSKQLRKKCSHLKLRGLKNVKKHVMVEALYRYYRNQRLKDMANAASVDNNSSSCTSGAPIQHQPTTMSPQQHSQRMEGRRPSSNGANSMSGSRSDTLYRSRYDQRSAGPTSQSQYGSSSRARSYANYGSQSPSPPSSGGDSGDPRSRERADSLKLTTSRRYLDEELKGDPHPKEVPVTSEDVIRLVDVVLSPDFVDRLAAELSRWQFWVDIREMYIALLSRQHPPGPAASRKEQNSVGSGGSATNSRNFKWSSMQLWEIWKELTFAYTKTCFEFTTAGMNKRVDDREYINFCDGRPDVYYLHQRLHARPDLLHLIKSNEYIDENCTTEASESIAHEQQQAHQNQETGPLIGSGTPMLRNHKRYKRSVPAGPTSDAYNSARAIAAFRDGTAGADGSGAVSRENSGDNGCGQGSGDLRGHSPEENSTENSETTGEEGSSSNTANSNASNRSMDTSMRAALAEQKYFGLLLQNFEVIFESLHNKKVLLATLRKDSKAPDQLIADLHDDIHVLSALKKEFRNKLRRTIQ</sequence>
<gene>
    <name evidence="2" type="ORF">PM001_LOCUS10201</name>
</gene>
<evidence type="ECO:0000256" key="1">
    <source>
        <dbReference type="SAM" id="MobiDB-lite"/>
    </source>
</evidence>
<feature type="region of interest" description="Disordered" evidence="1">
    <location>
        <begin position="249"/>
        <end position="361"/>
    </location>
</feature>
<feature type="compositionally biased region" description="Low complexity" evidence="1">
    <location>
        <begin position="110"/>
        <end position="122"/>
    </location>
</feature>
<comment type="caution">
    <text evidence="2">The sequence shown here is derived from an EMBL/GenBank/DDBJ whole genome shotgun (WGS) entry which is preliminary data.</text>
</comment>
<feature type="compositionally biased region" description="Basic and acidic residues" evidence="1">
    <location>
        <begin position="502"/>
        <end position="512"/>
    </location>
</feature>
<feature type="compositionally biased region" description="Polar residues" evidence="1">
    <location>
        <begin position="197"/>
        <end position="210"/>
    </location>
</feature>
<reference evidence="2" key="1">
    <citation type="submission" date="2024-01" db="EMBL/GenBank/DDBJ databases">
        <authorList>
            <person name="Webb A."/>
        </authorList>
    </citation>
    <scope>NUCLEOTIDE SEQUENCE</scope>
    <source>
        <strain evidence="2">Pm1</strain>
    </source>
</reference>
<proteinExistence type="predicted"/>
<evidence type="ECO:0000313" key="3">
    <source>
        <dbReference type="Proteomes" id="UP001162060"/>
    </source>
</evidence>